<protein>
    <recommendedName>
        <fullName evidence="4">F-box domain-containing protein</fullName>
    </recommendedName>
</protein>
<dbReference type="STRING" id="1316194.A0A1Q5UPP0"/>
<evidence type="ECO:0000256" key="1">
    <source>
        <dbReference type="SAM" id="MobiDB-lite"/>
    </source>
</evidence>
<feature type="compositionally biased region" description="Polar residues" evidence="1">
    <location>
        <begin position="621"/>
        <end position="634"/>
    </location>
</feature>
<evidence type="ECO:0008006" key="4">
    <source>
        <dbReference type="Google" id="ProtNLM"/>
    </source>
</evidence>
<feature type="compositionally biased region" description="Polar residues" evidence="1">
    <location>
        <begin position="489"/>
        <end position="507"/>
    </location>
</feature>
<dbReference type="GO" id="GO:0017000">
    <property type="term" value="P:antibiotic biosynthetic process"/>
    <property type="evidence" value="ECO:0007669"/>
    <property type="project" value="UniProtKB-ARBA"/>
</dbReference>
<evidence type="ECO:0000313" key="2">
    <source>
        <dbReference type="EMBL" id="OKP14445.1"/>
    </source>
</evidence>
<dbReference type="InterPro" id="IPR032675">
    <property type="entry name" value="LRR_dom_sf"/>
</dbReference>
<organism evidence="2 3">
    <name type="scientific">Penicillium subrubescens</name>
    <dbReference type="NCBI Taxonomy" id="1316194"/>
    <lineage>
        <taxon>Eukaryota</taxon>
        <taxon>Fungi</taxon>
        <taxon>Dikarya</taxon>
        <taxon>Ascomycota</taxon>
        <taxon>Pezizomycotina</taxon>
        <taxon>Eurotiomycetes</taxon>
        <taxon>Eurotiomycetidae</taxon>
        <taxon>Eurotiales</taxon>
        <taxon>Aspergillaceae</taxon>
        <taxon>Penicillium</taxon>
    </lineage>
</organism>
<sequence length="819" mass="90299">MATVNRNMFDASIVTDRPGGASLMVLPLNLIAQIVSNVEDTGDTARLCRTCRVLNYMALPQLYRSLTLTSYDKIRYRGEQPEGSGSASPFTMGLNAVITRPYATLVRSITLRGDWKENDIEEHAQVGRVPDSSMLLNIAVRAAVDRMTNLESFSWELNTKMLETVYIGLTKLPKLTSLTIRFPSTRHPQPTFVLPGMPNLRCLKITDIDPLCYPDDISTILLKSRRLRELKLHWSPRMRLAQEPSVSLHDYFRKCTAAKQPLSVKKLSFQNLYAFHSEEFNISFDPTTVEDVTFLNGSDTVGLMNTFVENSWPTMMPDRKLKIRSMRMDTVSKRNSEFIGNFKGLERLYIVNVFDNSPDYLNSPRPGMGPSSSALTPPVVDSPAVNGTTANSPATAASPASQLNIALGVRDSYLANITMNHGATLRHLLLCSKWPLSTSMIARLVHSCPNLEQLALATDFASMDSLGMLVPFLRKLVALRLLIPAGSPGPQSGANTNAPSSATSTQPGDAYLKSSVPNSVANPHLLAKTTMYQFPKDIENIILNARSLADIVDLDDELLIQMMSYDLADQQIFGNLKVVGMGWKAFELRDLYKAPIPTRTISENQSPTSAVETGAPDEQIRPSNGANGHASTEFGSIYRPGPTPSKSPAAPSTTPAANMPPSTLGKRPRDDDYDNTYQPASVASETAQSPDHPFRDSTLANCGHFPPVLTNDGYVYRRHMRRVGWEPRVDGDFVADTYESQLYQGRFNFDGPFVIAHVQHENNGSPTSGVNTTADVEAELRAFFPAITDDMVAEIMEVFPESDYTSPGYRFADMAKVKG</sequence>
<name>A0A1Q5UPP0_9EURO</name>
<dbReference type="Proteomes" id="UP000186955">
    <property type="component" value="Unassembled WGS sequence"/>
</dbReference>
<accession>A0A1Q5UPP0</accession>
<dbReference type="Gene3D" id="3.80.10.10">
    <property type="entry name" value="Ribonuclease Inhibitor"/>
    <property type="match status" value="1"/>
</dbReference>
<feature type="compositionally biased region" description="Polar residues" evidence="1">
    <location>
        <begin position="675"/>
        <end position="689"/>
    </location>
</feature>
<feature type="compositionally biased region" description="Polar residues" evidence="1">
    <location>
        <begin position="599"/>
        <end position="611"/>
    </location>
</feature>
<dbReference type="Gene3D" id="3.40.50.1820">
    <property type="entry name" value="alpha/beta hydrolase"/>
    <property type="match status" value="1"/>
</dbReference>
<keyword evidence="3" id="KW-1185">Reference proteome</keyword>
<proteinExistence type="predicted"/>
<reference evidence="2 3" key="1">
    <citation type="submission" date="2016-10" db="EMBL/GenBank/DDBJ databases">
        <title>Genome sequence of the ascomycete fungus Penicillium subrubescens.</title>
        <authorList>
            <person name="De Vries R.P."/>
            <person name="Peng M."/>
            <person name="Dilokpimol A."/>
            <person name="Hilden K."/>
            <person name="Makela M.R."/>
            <person name="Grigoriev I."/>
            <person name="Riley R."/>
            <person name="Granchi Z."/>
        </authorList>
    </citation>
    <scope>NUCLEOTIDE SEQUENCE [LARGE SCALE GENOMIC DNA]</scope>
    <source>
        <strain evidence="2 3">CBS 132785</strain>
    </source>
</reference>
<dbReference type="AlphaFoldDB" id="A0A1Q5UPP0"/>
<dbReference type="InterPro" id="IPR036047">
    <property type="entry name" value="F-box-like_dom_sf"/>
</dbReference>
<gene>
    <name evidence="2" type="ORF">PENSUB_14057</name>
</gene>
<feature type="compositionally biased region" description="Low complexity" evidence="1">
    <location>
        <begin position="644"/>
        <end position="663"/>
    </location>
</feature>
<feature type="region of interest" description="Disordered" evidence="1">
    <location>
        <begin position="489"/>
        <end position="513"/>
    </location>
</feature>
<dbReference type="SUPFAM" id="SSF81383">
    <property type="entry name" value="F-box domain"/>
    <property type="match status" value="1"/>
</dbReference>
<feature type="region of interest" description="Disordered" evidence="1">
    <location>
        <begin position="599"/>
        <end position="692"/>
    </location>
</feature>
<dbReference type="EMBL" id="MNBE01000098">
    <property type="protein sequence ID" value="OKP14445.1"/>
    <property type="molecule type" value="Genomic_DNA"/>
</dbReference>
<dbReference type="InterPro" id="IPR029058">
    <property type="entry name" value="AB_hydrolase_fold"/>
</dbReference>
<comment type="caution">
    <text evidence="2">The sequence shown here is derived from an EMBL/GenBank/DDBJ whole genome shotgun (WGS) entry which is preliminary data.</text>
</comment>
<dbReference type="SUPFAM" id="SSF52047">
    <property type="entry name" value="RNI-like"/>
    <property type="match status" value="1"/>
</dbReference>
<dbReference type="GO" id="GO:0072330">
    <property type="term" value="P:monocarboxylic acid biosynthetic process"/>
    <property type="evidence" value="ECO:0007669"/>
    <property type="project" value="UniProtKB-ARBA"/>
</dbReference>
<evidence type="ECO:0000313" key="3">
    <source>
        <dbReference type="Proteomes" id="UP000186955"/>
    </source>
</evidence>